<dbReference type="PANTHER" id="PTHR33121:SF71">
    <property type="entry name" value="OXYGEN SENSOR PROTEIN DOSP"/>
    <property type="match status" value="1"/>
</dbReference>
<proteinExistence type="predicted"/>
<protein>
    <submittedName>
        <fullName evidence="4">GGDEF-domain containing protein</fullName>
    </submittedName>
</protein>
<evidence type="ECO:0000313" key="5">
    <source>
        <dbReference type="Proteomes" id="UP001161405"/>
    </source>
</evidence>
<dbReference type="SMART" id="SM00267">
    <property type="entry name" value="GGDEF"/>
    <property type="match status" value="1"/>
</dbReference>
<dbReference type="InterPro" id="IPR001633">
    <property type="entry name" value="EAL_dom"/>
</dbReference>
<dbReference type="PANTHER" id="PTHR33121">
    <property type="entry name" value="CYCLIC DI-GMP PHOSPHODIESTERASE PDEF"/>
    <property type="match status" value="1"/>
</dbReference>
<evidence type="ECO:0000259" key="3">
    <source>
        <dbReference type="PROSITE" id="PS50887"/>
    </source>
</evidence>
<reference evidence="4" key="2">
    <citation type="submission" date="2023-01" db="EMBL/GenBank/DDBJ databases">
        <title>Draft genome sequence of Maritalea porphyrae strain NBRC 107169.</title>
        <authorList>
            <person name="Sun Q."/>
            <person name="Mori K."/>
        </authorList>
    </citation>
    <scope>NUCLEOTIDE SEQUENCE</scope>
    <source>
        <strain evidence="4">NBRC 107169</strain>
    </source>
</reference>
<dbReference type="Pfam" id="PF00563">
    <property type="entry name" value="EAL"/>
    <property type="match status" value="1"/>
</dbReference>
<name>A0ABQ5UUQ6_9HYPH</name>
<dbReference type="NCBIfam" id="TIGR00254">
    <property type="entry name" value="GGDEF"/>
    <property type="match status" value="1"/>
</dbReference>
<evidence type="ECO:0000259" key="2">
    <source>
        <dbReference type="PROSITE" id="PS50883"/>
    </source>
</evidence>
<dbReference type="CDD" id="cd01949">
    <property type="entry name" value="GGDEF"/>
    <property type="match status" value="1"/>
</dbReference>
<dbReference type="RefSeq" id="WP_284366026.1">
    <property type="nucleotide sequence ID" value="NZ_BSNI01000002.1"/>
</dbReference>
<organism evidence="4 5">
    <name type="scientific">Maritalea porphyrae</name>
    <dbReference type="NCBI Taxonomy" id="880732"/>
    <lineage>
        <taxon>Bacteria</taxon>
        <taxon>Pseudomonadati</taxon>
        <taxon>Pseudomonadota</taxon>
        <taxon>Alphaproteobacteria</taxon>
        <taxon>Hyphomicrobiales</taxon>
        <taxon>Devosiaceae</taxon>
        <taxon>Maritalea</taxon>
    </lineage>
</organism>
<sequence length="656" mass="72474">MDRIRAFFDLYRVPIDNPEFAQAQLRELAKRMPMIYFITCVSSFGLALTQYQFAPPILTIGMPMILTAVCAVRLRYWVKEKHRKYTYREAIVRLRGSVRLAALLGFGFVSWSLSLYPFGDAVAHSHIAFFVVVTIVGVTCCLLYLRAAAMSVATAVLVPFCIHYIATNQLVHISMAFNAMLVVGAVAYAMLTYNNDFARLISGNAKTRKLSNDNLKLANLDSLTGLPNRRKFFEALESGYSTEGPTDVTVGLLDIDGFKPINDVYGHIAGDQLLVEVGNRLSKFSGDTVTVARLGGDEFGFLVQPALDDARAKELGEAICKCISEPIHLAQATVRVSASIGLLSAPVDGSVQANQLFEKADHALYFAKQNSRGQIVIYSAEHEKAIRQRSFVETELKNADLEKELTLAFQPIFDQRNGKVAAVEALARWSKDGVQFSPDVFIRQAERCGMMGKLTEVLLSKALRAARAWPDEVSLSFNLSAADIGSEHTMAKIVEMVTNSRFPAHRITFEITETSIVRDFDQAEAMLLKLKELGAKIALDDFGTGFSSLSYLQRLPFDRVKLDQSFVATIEHDPKTQSIVRSVIRLVRELGISVVAEGIENKAQRNLLLEMDCRLMQGFLLSRPISSGDLLAIFRNNGASTAECEEPPVPSVASGK</sequence>
<dbReference type="InterPro" id="IPR043128">
    <property type="entry name" value="Rev_trsase/Diguanyl_cyclase"/>
</dbReference>
<keyword evidence="5" id="KW-1185">Reference proteome</keyword>
<dbReference type="SMART" id="SM00052">
    <property type="entry name" value="EAL"/>
    <property type="match status" value="1"/>
</dbReference>
<gene>
    <name evidence="4" type="ORF">GCM10007879_31620</name>
</gene>
<comment type="caution">
    <text evidence="4">The sequence shown here is derived from an EMBL/GenBank/DDBJ whole genome shotgun (WGS) entry which is preliminary data.</text>
</comment>
<evidence type="ECO:0000313" key="4">
    <source>
        <dbReference type="EMBL" id="GLQ18913.1"/>
    </source>
</evidence>
<feature type="domain" description="GGDEF" evidence="3">
    <location>
        <begin position="246"/>
        <end position="380"/>
    </location>
</feature>
<dbReference type="EMBL" id="BSNI01000002">
    <property type="protein sequence ID" value="GLQ18913.1"/>
    <property type="molecule type" value="Genomic_DNA"/>
</dbReference>
<dbReference type="CDD" id="cd01948">
    <property type="entry name" value="EAL"/>
    <property type="match status" value="1"/>
</dbReference>
<keyword evidence="1" id="KW-1133">Transmembrane helix</keyword>
<keyword evidence="1" id="KW-0472">Membrane</keyword>
<feature type="transmembrane region" description="Helical" evidence="1">
    <location>
        <begin position="98"/>
        <end position="119"/>
    </location>
</feature>
<keyword evidence="1" id="KW-0812">Transmembrane</keyword>
<evidence type="ECO:0000256" key="1">
    <source>
        <dbReference type="SAM" id="Phobius"/>
    </source>
</evidence>
<reference evidence="4" key="1">
    <citation type="journal article" date="2014" name="Int. J. Syst. Evol. Microbiol.">
        <title>Complete genome of a new Firmicutes species belonging to the dominant human colonic microbiota ('Ruminococcus bicirculans') reveals two chromosomes and a selective capacity to utilize plant glucans.</title>
        <authorList>
            <consortium name="NISC Comparative Sequencing Program"/>
            <person name="Wegmann U."/>
            <person name="Louis P."/>
            <person name="Goesmann A."/>
            <person name="Henrissat B."/>
            <person name="Duncan S.H."/>
            <person name="Flint H.J."/>
        </authorList>
    </citation>
    <scope>NUCLEOTIDE SEQUENCE</scope>
    <source>
        <strain evidence="4">NBRC 107169</strain>
    </source>
</reference>
<feature type="transmembrane region" description="Helical" evidence="1">
    <location>
        <begin position="172"/>
        <end position="191"/>
    </location>
</feature>
<dbReference type="PROSITE" id="PS50883">
    <property type="entry name" value="EAL"/>
    <property type="match status" value="1"/>
</dbReference>
<dbReference type="Gene3D" id="3.20.20.450">
    <property type="entry name" value="EAL domain"/>
    <property type="match status" value="1"/>
</dbReference>
<feature type="transmembrane region" description="Helical" evidence="1">
    <location>
        <begin position="57"/>
        <end position="78"/>
    </location>
</feature>
<feature type="domain" description="EAL" evidence="2">
    <location>
        <begin position="389"/>
        <end position="638"/>
    </location>
</feature>
<dbReference type="Proteomes" id="UP001161405">
    <property type="component" value="Unassembled WGS sequence"/>
</dbReference>
<dbReference type="SUPFAM" id="SSF141868">
    <property type="entry name" value="EAL domain-like"/>
    <property type="match status" value="1"/>
</dbReference>
<dbReference type="InterPro" id="IPR029787">
    <property type="entry name" value="Nucleotide_cyclase"/>
</dbReference>
<dbReference type="InterPro" id="IPR000160">
    <property type="entry name" value="GGDEF_dom"/>
</dbReference>
<dbReference type="SUPFAM" id="SSF55073">
    <property type="entry name" value="Nucleotide cyclase"/>
    <property type="match status" value="1"/>
</dbReference>
<feature type="transmembrane region" description="Helical" evidence="1">
    <location>
        <begin position="34"/>
        <end position="51"/>
    </location>
</feature>
<dbReference type="PROSITE" id="PS50887">
    <property type="entry name" value="GGDEF"/>
    <property type="match status" value="1"/>
</dbReference>
<dbReference type="Gene3D" id="3.30.70.270">
    <property type="match status" value="1"/>
</dbReference>
<dbReference type="InterPro" id="IPR050706">
    <property type="entry name" value="Cyclic-di-GMP_PDE-like"/>
</dbReference>
<feature type="transmembrane region" description="Helical" evidence="1">
    <location>
        <begin position="125"/>
        <end position="145"/>
    </location>
</feature>
<dbReference type="Pfam" id="PF00990">
    <property type="entry name" value="GGDEF"/>
    <property type="match status" value="1"/>
</dbReference>
<accession>A0ABQ5UUQ6</accession>
<dbReference type="InterPro" id="IPR035919">
    <property type="entry name" value="EAL_sf"/>
</dbReference>